<evidence type="ECO:0000256" key="5">
    <source>
        <dbReference type="ARBA" id="ARBA00023002"/>
    </source>
</evidence>
<name>A0A931FW72_9ACTN</name>
<gene>
    <name evidence="9" type="ORF">I4J89_06095</name>
</gene>
<dbReference type="Proteomes" id="UP000598146">
    <property type="component" value="Unassembled WGS sequence"/>
</dbReference>
<dbReference type="GO" id="GO:0016491">
    <property type="term" value="F:oxidoreductase activity"/>
    <property type="evidence" value="ECO:0007669"/>
    <property type="project" value="UniProtKB-KW"/>
</dbReference>
<feature type="domain" description="FAD/NAD(P)-binding" evidence="8">
    <location>
        <begin position="5"/>
        <end position="313"/>
    </location>
</feature>
<proteinExistence type="inferred from homology"/>
<evidence type="ECO:0000256" key="1">
    <source>
        <dbReference type="ARBA" id="ARBA00001974"/>
    </source>
</evidence>
<dbReference type="InterPro" id="IPR023753">
    <property type="entry name" value="FAD/NAD-binding_dom"/>
</dbReference>
<evidence type="ECO:0000256" key="2">
    <source>
        <dbReference type="ARBA" id="ARBA00009130"/>
    </source>
</evidence>
<dbReference type="Pfam" id="PF02852">
    <property type="entry name" value="Pyr_redox_dim"/>
    <property type="match status" value="1"/>
</dbReference>
<dbReference type="EMBL" id="JADQTO010000003">
    <property type="protein sequence ID" value="MBG0561030.1"/>
    <property type="molecule type" value="Genomic_DNA"/>
</dbReference>
<dbReference type="InterPro" id="IPR036188">
    <property type="entry name" value="FAD/NAD-bd_sf"/>
</dbReference>
<dbReference type="PRINTS" id="PR00368">
    <property type="entry name" value="FADPNR"/>
</dbReference>
<evidence type="ECO:0000256" key="6">
    <source>
        <dbReference type="ARBA" id="ARBA00023284"/>
    </source>
</evidence>
<dbReference type="SUPFAM" id="SSF55424">
    <property type="entry name" value="FAD/NAD-linked reductases, dimerisation (C-terminal) domain"/>
    <property type="match status" value="1"/>
</dbReference>
<evidence type="ECO:0000259" key="8">
    <source>
        <dbReference type="Pfam" id="PF07992"/>
    </source>
</evidence>
<evidence type="ECO:0000313" key="10">
    <source>
        <dbReference type="Proteomes" id="UP000598146"/>
    </source>
</evidence>
<keyword evidence="4" id="KW-0274">FAD</keyword>
<keyword evidence="10" id="KW-1185">Reference proteome</keyword>
<organism evidence="9 10">
    <name type="scientific">Actinoplanes aureus</name>
    <dbReference type="NCBI Taxonomy" id="2792083"/>
    <lineage>
        <taxon>Bacteria</taxon>
        <taxon>Bacillati</taxon>
        <taxon>Actinomycetota</taxon>
        <taxon>Actinomycetes</taxon>
        <taxon>Micromonosporales</taxon>
        <taxon>Micromonosporaceae</taxon>
        <taxon>Actinoplanes</taxon>
    </lineage>
</organism>
<dbReference type="AlphaFoldDB" id="A0A931FW72"/>
<dbReference type="PANTHER" id="PTHR43429:SF1">
    <property type="entry name" value="NAD(P)H SULFUR OXIDOREDUCTASE (COA-DEPENDENT)"/>
    <property type="match status" value="1"/>
</dbReference>
<feature type="domain" description="Pyridine nucleotide-disulphide oxidoreductase dimerisation" evidence="7">
    <location>
        <begin position="336"/>
        <end position="437"/>
    </location>
</feature>
<evidence type="ECO:0000259" key="7">
    <source>
        <dbReference type="Pfam" id="PF02852"/>
    </source>
</evidence>
<dbReference type="PANTHER" id="PTHR43429">
    <property type="entry name" value="PYRIDINE NUCLEOTIDE-DISULFIDE OXIDOREDUCTASE DOMAIN-CONTAINING"/>
    <property type="match status" value="1"/>
</dbReference>
<dbReference type="RefSeq" id="WP_196412852.1">
    <property type="nucleotide sequence ID" value="NZ_JADQTO010000003.1"/>
</dbReference>
<comment type="cofactor">
    <cofactor evidence="1">
        <name>FAD</name>
        <dbReference type="ChEBI" id="CHEBI:57692"/>
    </cofactor>
</comment>
<comment type="caution">
    <text evidence="9">The sequence shown here is derived from an EMBL/GenBank/DDBJ whole genome shotgun (WGS) entry which is preliminary data.</text>
</comment>
<keyword evidence="3" id="KW-0285">Flavoprotein</keyword>
<comment type="similarity">
    <text evidence="2">Belongs to the class-III pyridine nucleotide-disulfide oxidoreductase family.</text>
</comment>
<accession>A0A931FW72</accession>
<dbReference type="InterPro" id="IPR004099">
    <property type="entry name" value="Pyr_nucl-diS_OxRdtase_dimer"/>
</dbReference>
<dbReference type="InterPro" id="IPR050260">
    <property type="entry name" value="FAD-bd_OxRdtase"/>
</dbReference>
<dbReference type="SUPFAM" id="SSF51905">
    <property type="entry name" value="FAD/NAD(P)-binding domain"/>
    <property type="match status" value="1"/>
</dbReference>
<evidence type="ECO:0000313" key="9">
    <source>
        <dbReference type="EMBL" id="MBG0561030.1"/>
    </source>
</evidence>
<keyword evidence="6" id="KW-0676">Redox-active center</keyword>
<dbReference type="Pfam" id="PF07992">
    <property type="entry name" value="Pyr_redox_2"/>
    <property type="match status" value="1"/>
</dbReference>
<dbReference type="PRINTS" id="PR00411">
    <property type="entry name" value="PNDRDTASEI"/>
</dbReference>
<dbReference type="InterPro" id="IPR016156">
    <property type="entry name" value="FAD/NAD-linked_Rdtase_dimer_sf"/>
</dbReference>
<sequence length="456" mass="47486">MDPVRLIVIGGDAAGMSAASQARKRRGREDLEILAFERGDFTSYSACGIPYWIGGLVEGPDGLIARDPAAFREAGIEVRTGHEVTGIDLDSRTVTVRDLAGGRVLREGFDELVYAAGATPVRPVWAQTPAGGVFGVQTLGDGAAVDAWLDSTPKPETAVVIGAGYIGVEMAEALIRRGLRVTCVEKADQPMSTVDPDMGALVAEAVRKLGIDLRTGVTVQGLETREDRVSAVVTDAGTLPADIVVLGLGVRPNTELAEAAGLPLGSSGGLVPDLRQRVGDGGVWAAGDCTEVLHLVTGRRVHIPLGTHANKQGRVAGINIGGGYATFPGVIGTGITKICDLEVARTGLTSREASAAGYRFVTATVESTNRAGYFPGAVPMTIKLIAERDTGLLLGAQIVGRTEAAKRIDAFAVALWNRMTVTEMTALDLGYAPPYAPVWDPVLIAARKAGEALSAG</sequence>
<protein>
    <submittedName>
        <fullName evidence="9">FAD-dependent oxidoreductase</fullName>
    </submittedName>
</protein>
<reference evidence="9" key="1">
    <citation type="submission" date="2020-11" db="EMBL/GenBank/DDBJ databases">
        <title>Isolation and identification of active actinomycetes.</title>
        <authorList>
            <person name="Sun X."/>
        </authorList>
    </citation>
    <scope>NUCLEOTIDE SEQUENCE</scope>
    <source>
        <strain evidence="9">NEAU-A11</strain>
    </source>
</reference>
<dbReference type="Gene3D" id="3.50.50.60">
    <property type="entry name" value="FAD/NAD(P)-binding domain"/>
    <property type="match status" value="2"/>
</dbReference>
<evidence type="ECO:0000256" key="4">
    <source>
        <dbReference type="ARBA" id="ARBA00022827"/>
    </source>
</evidence>
<keyword evidence="5" id="KW-0560">Oxidoreductase</keyword>
<evidence type="ECO:0000256" key="3">
    <source>
        <dbReference type="ARBA" id="ARBA00022630"/>
    </source>
</evidence>